<comment type="similarity">
    <text evidence="8">Belongs to the FliO/MopB family.</text>
</comment>
<protein>
    <submittedName>
        <fullName evidence="9">Flagellar biosynthetic protein FliO</fullName>
    </submittedName>
</protein>
<proteinExistence type="inferred from homology"/>
<evidence type="ECO:0000256" key="7">
    <source>
        <dbReference type="ARBA" id="ARBA00023143"/>
    </source>
</evidence>
<keyword evidence="9" id="KW-0966">Cell projection</keyword>
<keyword evidence="7" id="KW-0975">Bacterial flagellum</keyword>
<keyword evidence="4" id="KW-0812">Transmembrane</keyword>
<accession>A0ABY6MUP5</accession>
<dbReference type="Pfam" id="PF04347">
    <property type="entry name" value="FliO"/>
    <property type="match status" value="1"/>
</dbReference>
<dbReference type="RefSeq" id="WP_264893480.1">
    <property type="nucleotide sequence ID" value="NZ_CP110257.1"/>
</dbReference>
<dbReference type="PANTHER" id="PTHR38766:SF1">
    <property type="entry name" value="FLAGELLAR PROTEIN FLIO"/>
    <property type="match status" value="1"/>
</dbReference>
<dbReference type="Proteomes" id="UP001163266">
    <property type="component" value="Chromosome"/>
</dbReference>
<reference evidence="9" key="1">
    <citation type="submission" date="2022-10" db="EMBL/GenBank/DDBJ databases">
        <title>Complete genome sequence of Schlegelella aquatica LMG 23380.</title>
        <authorList>
            <person name="Musilova J."/>
            <person name="Kourilova X."/>
            <person name="Bezdicek M."/>
            <person name="Hermankova K."/>
            <person name="Obruca S."/>
            <person name="Sedlar K."/>
        </authorList>
    </citation>
    <scope>NUCLEOTIDE SEQUENCE</scope>
    <source>
        <strain evidence="9">LMG 23380</strain>
    </source>
</reference>
<evidence type="ECO:0000256" key="4">
    <source>
        <dbReference type="ARBA" id="ARBA00022692"/>
    </source>
</evidence>
<evidence type="ECO:0000256" key="5">
    <source>
        <dbReference type="ARBA" id="ARBA00022989"/>
    </source>
</evidence>
<dbReference type="EMBL" id="CP110257">
    <property type="protein sequence ID" value="UZD55726.1"/>
    <property type="molecule type" value="Genomic_DNA"/>
</dbReference>
<keyword evidence="6" id="KW-0472">Membrane</keyword>
<dbReference type="InterPro" id="IPR052205">
    <property type="entry name" value="FliO/MopB"/>
</dbReference>
<name>A0ABY6MUP5_9BURK</name>
<evidence type="ECO:0000256" key="6">
    <source>
        <dbReference type="ARBA" id="ARBA00023136"/>
    </source>
</evidence>
<comment type="subcellular location">
    <subcellularLocation>
        <location evidence="1">Bacterial flagellum basal body</location>
    </subcellularLocation>
    <subcellularLocation>
        <location evidence="2">Cell membrane</location>
    </subcellularLocation>
</comment>
<evidence type="ECO:0000256" key="8">
    <source>
        <dbReference type="ARBA" id="ARBA00037937"/>
    </source>
</evidence>
<gene>
    <name evidence="9" type="ORF">OMP39_03880</name>
</gene>
<evidence type="ECO:0000256" key="3">
    <source>
        <dbReference type="ARBA" id="ARBA00022475"/>
    </source>
</evidence>
<keyword evidence="3" id="KW-1003">Cell membrane</keyword>
<sequence length="114" mass="12078">MPSTLNFLFWFLIVLALIPLALWMLKRSQLVVAAGVAPPARVVASAGLGPQQRLVTIEVGQGEARQWLVLGVTPHTITVLHSLPPQELPGGDGAASAGLPATFATLLKQARRKP</sequence>
<evidence type="ECO:0000256" key="1">
    <source>
        <dbReference type="ARBA" id="ARBA00004117"/>
    </source>
</evidence>
<evidence type="ECO:0000313" key="9">
    <source>
        <dbReference type="EMBL" id="UZD55726.1"/>
    </source>
</evidence>
<evidence type="ECO:0000256" key="2">
    <source>
        <dbReference type="ARBA" id="ARBA00004236"/>
    </source>
</evidence>
<keyword evidence="5" id="KW-1133">Transmembrane helix</keyword>
<keyword evidence="9" id="KW-0282">Flagellum</keyword>
<keyword evidence="10" id="KW-1185">Reference proteome</keyword>
<organism evidence="9 10">
    <name type="scientific">Caldimonas aquatica</name>
    <dbReference type="NCBI Taxonomy" id="376175"/>
    <lineage>
        <taxon>Bacteria</taxon>
        <taxon>Pseudomonadati</taxon>
        <taxon>Pseudomonadota</taxon>
        <taxon>Betaproteobacteria</taxon>
        <taxon>Burkholderiales</taxon>
        <taxon>Sphaerotilaceae</taxon>
        <taxon>Caldimonas</taxon>
    </lineage>
</organism>
<dbReference type="InterPro" id="IPR022781">
    <property type="entry name" value="Flagellar_biosynth_FliO"/>
</dbReference>
<dbReference type="PANTHER" id="PTHR38766">
    <property type="entry name" value="FLAGELLAR PROTEIN FLIO"/>
    <property type="match status" value="1"/>
</dbReference>
<keyword evidence="9" id="KW-0969">Cilium</keyword>
<evidence type="ECO:0000313" key="10">
    <source>
        <dbReference type="Proteomes" id="UP001163266"/>
    </source>
</evidence>